<name>A0AC61Y8U2_9FLAO</name>
<evidence type="ECO:0000313" key="2">
    <source>
        <dbReference type="Proteomes" id="UP000356253"/>
    </source>
</evidence>
<dbReference type="Proteomes" id="UP000356253">
    <property type="component" value="Unassembled WGS sequence"/>
</dbReference>
<accession>A0AC61Y8U2</accession>
<sequence>MAELSQENIILANKIATRMKNLREQKTGPKKMDFVRKYNVEKQTINRWESHIKLNEKTGEKRGRGITIYSIKDFCKLVGITLTEFFDDDLFRE</sequence>
<reference evidence="1" key="1">
    <citation type="submission" date="2019-09" db="EMBL/GenBank/DDBJ databases">
        <authorList>
            <person name="Rodrigo-Torres L."/>
            <person name="Arahal R. D."/>
            <person name="Lucena T."/>
        </authorList>
    </citation>
    <scope>NUCLEOTIDE SEQUENCE</scope>
    <source>
        <strain evidence="1">ISS653</strain>
    </source>
</reference>
<proteinExistence type="predicted"/>
<evidence type="ECO:0000313" key="1">
    <source>
        <dbReference type="EMBL" id="VVV00934.1"/>
    </source>
</evidence>
<dbReference type="EMBL" id="CABVMM010000008">
    <property type="protein sequence ID" value="VVV00934.1"/>
    <property type="molecule type" value="Genomic_DNA"/>
</dbReference>
<protein>
    <submittedName>
        <fullName evidence="1">Uncharacterized protein</fullName>
    </submittedName>
</protein>
<comment type="caution">
    <text evidence="1">The sequence shown here is derived from an EMBL/GenBank/DDBJ whole genome shotgun (WGS) entry which is preliminary data.</text>
</comment>
<keyword evidence="2" id="KW-1185">Reference proteome</keyword>
<gene>
    <name evidence="1" type="ORF">FVB9532_02210</name>
</gene>
<organism evidence="1 2">
    <name type="scientific">Mesonia oceanica</name>
    <dbReference type="NCBI Taxonomy" id="2687242"/>
    <lineage>
        <taxon>Bacteria</taxon>
        <taxon>Pseudomonadati</taxon>
        <taxon>Bacteroidota</taxon>
        <taxon>Flavobacteriia</taxon>
        <taxon>Flavobacteriales</taxon>
        <taxon>Flavobacteriaceae</taxon>
        <taxon>Mesonia</taxon>
    </lineage>
</organism>